<reference evidence="2" key="1">
    <citation type="submission" date="2015-12" db="EMBL/GenBank/DDBJ databases">
        <title>Update maize B73 reference genome by single molecule sequencing technologies.</title>
        <authorList>
            <consortium name="Maize Genome Sequencing Project"/>
            <person name="Ware D."/>
        </authorList>
    </citation>
    <scope>NUCLEOTIDE SEQUENCE</scope>
    <source>
        <tissue evidence="2">Seedling</tissue>
    </source>
</reference>
<dbReference type="CDD" id="cd13838">
    <property type="entry name" value="RNase_H_like_Prp8_IV"/>
    <property type="match status" value="1"/>
</dbReference>
<dbReference type="InParanoid" id="A0A1D6FGA0"/>
<dbReference type="SUPFAM" id="SSF53098">
    <property type="entry name" value="Ribonuclease H-like"/>
    <property type="match status" value="1"/>
</dbReference>
<protein>
    <submittedName>
        <fullName evidence="2">Pre-mRNA-processing-splicing factor 8A</fullName>
    </submittedName>
</protein>
<dbReference type="InterPro" id="IPR021983">
    <property type="entry name" value="PRP8_domainIV"/>
</dbReference>
<dbReference type="SMR" id="A0A1D6FGA0"/>
<evidence type="ECO:0000259" key="1">
    <source>
        <dbReference type="Pfam" id="PF12134"/>
    </source>
</evidence>
<dbReference type="STRING" id="4577.A0A1D6FGA0"/>
<accession>A0A1D6FGA0</accession>
<sequence length="354" mass="39860">MSKVAGITTPNEVIHTSVWAGQKRLGQLAKWKTAEEVAALVRSLPVEEQPKQIVVTRKGMLDPLEVHLPDFPNIVIKGSELQLPFQACLKIEKFGDLILKATEPQMVLYNIYDDWLKSISSYTTFSHIVLILRALHVNNEKAKMLLKPDKTIITETHHIWPSLNDEQWLKVECALRDLILSDYAKKNNVNTSALTQSKMRDIILGAEIAPPSQQRQQIAEIEKQSRETTQLTAVTTRTTNVHGDELIITTTSPYEQQAFASKTDWRVREISATNLYLRVNHIYVNSDDIKGLVAESAVDASSDVEIHGELELGALTSSLEHPGGALGELKHARRRHPRPIPWLEEEGPQIRVLE</sequence>
<dbReference type="InterPro" id="IPR027652">
    <property type="entry name" value="PRP8"/>
</dbReference>
<organism evidence="2">
    <name type="scientific">Zea mays</name>
    <name type="common">Maize</name>
    <dbReference type="NCBI Taxonomy" id="4577"/>
    <lineage>
        <taxon>Eukaryota</taxon>
        <taxon>Viridiplantae</taxon>
        <taxon>Streptophyta</taxon>
        <taxon>Embryophyta</taxon>
        <taxon>Tracheophyta</taxon>
        <taxon>Spermatophyta</taxon>
        <taxon>Magnoliopsida</taxon>
        <taxon>Liliopsida</taxon>
        <taxon>Poales</taxon>
        <taxon>Poaceae</taxon>
        <taxon>PACMAD clade</taxon>
        <taxon>Panicoideae</taxon>
        <taxon>Andropogonodae</taxon>
        <taxon>Andropogoneae</taxon>
        <taxon>Tripsacinae</taxon>
        <taxon>Zea</taxon>
    </lineage>
</organism>
<dbReference type="Gene3D" id="1.20.80.40">
    <property type="match status" value="1"/>
</dbReference>
<dbReference type="InterPro" id="IPR012337">
    <property type="entry name" value="RNaseH-like_sf"/>
</dbReference>
<dbReference type="Gene3D" id="3.40.140.10">
    <property type="entry name" value="Cytidine Deaminase, domain 2"/>
    <property type="match status" value="1"/>
</dbReference>
<dbReference type="InterPro" id="IPR043173">
    <property type="entry name" value="Prp8_domainIV_fingers"/>
</dbReference>
<name>A0A1D6FGA0_MAIZE</name>
<dbReference type="FunFam" id="3.30.420.230:FF:000003">
    <property type="entry name" value="Pre-mRNA-processing-splicing factor 8"/>
    <property type="match status" value="1"/>
</dbReference>
<dbReference type="PANTHER" id="PTHR11140:SF0">
    <property type="entry name" value="PRE-MRNA-PROCESSING-SPLICING FACTOR 8"/>
    <property type="match status" value="1"/>
</dbReference>
<dbReference type="Pfam" id="PF12134">
    <property type="entry name" value="PRP8_domainIV"/>
    <property type="match status" value="1"/>
</dbReference>
<dbReference type="Gene3D" id="3.30.420.230">
    <property type="match status" value="1"/>
</dbReference>
<dbReference type="FunFam" id="1.20.80.40:FF:000001">
    <property type="entry name" value="Pre-mRNA-processing-splicing factor 8"/>
    <property type="match status" value="1"/>
</dbReference>
<gene>
    <name evidence="2" type="ORF">ZEAMMB73_Zm00001d008845</name>
</gene>
<dbReference type="AlphaFoldDB" id="A0A1D6FGA0"/>
<dbReference type="InterPro" id="IPR043172">
    <property type="entry name" value="Prp8_domainIV_palm"/>
</dbReference>
<feature type="domain" description="PRP8" evidence="1">
    <location>
        <begin position="12"/>
        <end position="181"/>
    </location>
</feature>
<dbReference type="PANTHER" id="PTHR11140">
    <property type="entry name" value="PRE-MRNA SPLICING FACTOR PRP8"/>
    <property type="match status" value="1"/>
</dbReference>
<dbReference type="GO" id="GO:0005681">
    <property type="term" value="C:spliceosomal complex"/>
    <property type="evidence" value="ECO:0007669"/>
    <property type="project" value="InterPro"/>
</dbReference>
<evidence type="ECO:0000313" key="2">
    <source>
        <dbReference type="EMBL" id="AQK90873.1"/>
    </source>
</evidence>
<proteinExistence type="predicted"/>
<dbReference type="EMBL" id="CM000784">
    <property type="protein sequence ID" value="AQK90873.1"/>
    <property type="molecule type" value="Genomic_DNA"/>
</dbReference>
<dbReference type="GO" id="GO:0000398">
    <property type="term" value="P:mRNA splicing, via spliceosome"/>
    <property type="evidence" value="ECO:0007669"/>
    <property type="project" value="InterPro"/>
</dbReference>